<dbReference type="GO" id="GO:0005576">
    <property type="term" value="C:extracellular region"/>
    <property type="evidence" value="ECO:0007669"/>
    <property type="project" value="UniProtKB-UniRule"/>
</dbReference>
<dbReference type="InterPro" id="IPR050216">
    <property type="entry name" value="LRR_domain-containing"/>
</dbReference>
<dbReference type="EMBL" id="MDGK01000044">
    <property type="protein sequence ID" value="OIN07171.1"/>
    <property type="molecule type" value="Genomic_DNA"/>
</dbReference>
<evidence type="ECO:0000256" key="3">
    <source>
        <dbReference type="ARBA" id="ARBA00022614"/>
    </source>
</evidence>
<dbReference type="RefSeq" id="WP_071490753.1">
    <property type="nucleotide sequence ID" value="NZ_LT629708.1"/>
</dbReference>
<protein>
    <recommendedName>
        <fullName evidence="2">RING-type E3 ubiquitin transferase</fullName>
        <ecNumber evidence="2">2.3.2.27</ecNumber>
    </recommendedName>
</protein>
<dbReference type="GO" id="GO:0061630">
    <property type="term" value="F:ubiquitin protein ligase activity"/>
    <property type="evidence" value="ECO:0007669"/>
    <property type="project" value="UniProtKB-EC"/>
</dbReference>
<comment type="similarity">
    <text evidence="6">Belongs to the LRR-containing bacterial E3 ligase family.</text>
</comment>
<comment type="catalytic activity">
    <reaction evidence="1">
        <text>S-ubiquitinyl-[E2 ubiquitin-conjugating enzyme]-L-cysteine + [acceptor protein]-L-lysine = [E2 ubiquitin-conjugating enzyme]-L-cysteine + N(6)-ubiquitinyl-[acceptor protein]-L-lysine.</text>
        <dbReference type="EC" id="2.3.2.27"/>
    </reaction>
</comment>
<reference evidence="9 11" key="2">
    <citation type="submission" date="2016-10" db="EMBL/GenBank/DDBJ databases">
        <authorList>
            <person name="Varghese N."/>
            <person name="Submissions S."/>
        </authorList>
    </citation>
    <scope>NUCLEOTIDE SEQUENCE [LARGE SCALE GENOMIC DNA]</scope>
    <source>
        <strain evidence="9 11">BS2774</strain>
    </source>
</reference>
<dbReference type="InterPro" id="IPR003591">
    <property type="entry name" value="Leu-rich_rpt_typical-subtyp"/>
</dbReference>
<comment type="PTM">
    <text evidence="6">Ubiquitinated in the presence of host E1 ubiquitin-activating enzyme, E2 ubiquitin-conjugating enzyme and ubiquitin.</text>
</comment>
<dbReference type="EMBL" id="LT629708">
    <property type="protein sequence ID" value="SDO84752.1"/>
    <property type="molecule type" value="Genomic_DNA"/>
</dbReference>
<dbReference type="GO" id="GO:0005737">
    <property type="term" value="C:cytoplasm"/>
    <property type="evidence" value="ECO:0007669"/>
    <property type="project" value="TreeGrafter"/>
</dbReference>
<dbReference type="Pfam" id="PF20178">
    <property type="entry name" value="ToxA_N"/>
    <property type="match status" value="1"/>
</dbReference>
<dbReference type="Gene3D" id="3.80.10.10">
    <property type="entry name" value="Ribonuclease Inhibitor"/>
    <property type="match status" value="1"/>
</dbReference>
<dbReference type="EC" id="2.3.2.27" evidence="2"/>
<feature type="domain" description="NEL" evidence="7">
    <location>
        <begin position="1320"/>
        <end position="1612"/>
    </location>
</feature>
<dbReference type="Proteomes" id="UP000181686">
    <property type="component" value="Unassembled WGS sequence"/>
</dbReference>
<evidence type="ECO:0000256" key="1">
    <source>
        <dbReference type="ARBA" id="ARBA00000900"/>
    </source>
</evidence>
<sequence>MTQNRDLSEVAAGATQDELDRALLDMTADLDKAQVLRKNLPHWLVEADASILTALEQAHIDSKAIRENVRYLIQRLESLDQYCAERLTNFLRAKGVESPDVRQDLLELPKRKLTGVSPDLGGGLHQTVTYTKQSLLHAAMQNFSEERAEPGGMSVVAVVRSAATRQPMVGMTVPEFVGYCRELDLGALYQKHIEEVFDLPDPKSKEEVSSYNQAAVSIGLGKLMDMRTDLHIALCKGHIEAGTYARLLKLIGFDRPASELKSKVPGNGLTTWQGVNIDDTCVWSVLVFSDSVPGSLDTGPFIVYMPNEPSRPWYEYPTLEDFKLYLSLKLQIKSYRTFFEGYLDESNRLDFFESFDMTRKVGQLRALPVTTSLTGFFFQAFVGKIQLDALVLAVPKAQVDQQASEERTQRYLDLGLDLLNVAALVVPVLGQLMLGVAIGQLLGEVFEAVEDWQHDEHTEALRHLVNVAENVAAMALFVAGGRVVGTLKRTLTTSTEFFEKFETVTTADQGQKLWRPRLNAYRQPEPVARQTVASSRGVYQVNGRSYIRMGGNHYSVAFDTKLQKWRVIHPQRPQAYRPTLEHNFRGGWQHVYERPLQWEDPVYSLRRLDPSLEELPAEPLSNLATLTGMTLPHLRALGSAYEPLPERFHDSVLRYKQNDRVRELMEYLARGQRPDASTARVQLFALPLVPGWPQGRFFEVLDEEGELLERHPETAPFDYEDLSIHITRKELREGRVMDTLLEHLSDEERVDLLGKGVAEDDMRSTLERRLLDTLRSRHQTVLDRLCTYYAGVALNELVPLCERFKQLPPRVAWELYSQATLWERRYLRTTGRVPLVLAQRAREAVDQLEQDRALMGLYWPELAGDGTRRVAVGMLERMPGWPRDLALQVRRHTLSGEVLAETGASTAATQRTLVSTPQGYQAFDQKGKALGPVATGADGLYTALFDSLLPRQRIALKLQAENEAADLRGRLRATTVHERESVARYLWPERGLLEEEPLICTQSARGEAEHFPAALVRKVNKLYPLFSPSQVNDFLRDAGHDHLSRAKAVQAREQEFEALHTALKRWRAERSVNIVQADPLWDYRLSRHQAAKSIEKCWRRMSTLPDERASQVPGLLLDDMVIGPLPTLPAQVRFDHVEHLSLRRLNLTDDVAYFLSHFKGLRTLELGENQITRLPEALSHMPGLERLYLSNNKLQLTEYTRAKLADLTRLKVLSLADNPLLDPPDISRMFALRSLVLRNCRLKELPRDLWRLPYLEHINLRANDISVLPEWLLRVPRNVALGVNLRHNPLSAQSQLALKNYRQAYGPGMGFLEDDIARLNEQSARELWLADERMAGYAAKKVTWTGLKDDHRSDALFKLLAELGGTKDAEFVREDLQRRVWRVLEAAAMNSELREEVFERAATPINCDDAAAVNFSSLEVLVEISDAKALIQGRALTPRPLLKLGRGLFRLEQLEAIARRHSGLHPAADPLEVSLAFRTGLVGEFYLPGQPRHMRYSRLGEVTQLALDEAKAEVTLAELSPELMTYLKKLPFWTDYLKRAHAARFEALSSPYDERLNDIFEQSLVLSDADYRSRMHTVLSEREQAESVLIERLTEDAIKAEALGSVCEVPAG</sequence>
<dbReference type="Pfam" id="PF13855">
    <property type="entry name" value="LRR_8"/>
    <property type="match status" value="1"/>
</dbReference>
<feature type="active site" description="Glycyl thioester intermediate" evidence="6">
    <location>
        <position position="1407"/>
    </location>
</feature>
<evidence type="ECO:0000313" key="10">
    <source>
        <dbReference type="Proteomes" id="UP000181686"/>
    </source>
</evidence>
<dbReference type="Pfam" id="PF14496">
    <property type="entry name" value="NEL"/>
    <property type="match status" value="1"/>
</dbReference>
<evidence type="ECO:0000256" key="2">
    <source>
        <dbReference type="ARBA" id="ARBA00012483"/>
    </source>
</evidence>
<dbReference type="Gene3D" id="1.20.58.360">
    <property type="entry name" value="Shigella T3SS effector IpaH defines"/>
    <property type="match status" value="1"/>
</dbReference>
<keyword evidence="11" id="KW-1185">Reference proteome</keyword>
<keyword evidence="4" id="KW-0677">Repeat</keyword>
<accession>A0A1H0MWK6</accession>
<dbReference type="SUPFAM" id="SSF52058">
    <property type="entry name" value="L domain-like"/>
    <property type="match status" value="1"/>
</dbReference>
<evidence type="ECO:0000256" key="6">
    <source>
        <dbReference type="PROSITE-ProRule" id="PRU01398"/>
    </source>
</evidence>
<proteinExistence type="inferred from homology"/>
<keyword evidence="3" id="KW-0433">Leucine-rich repeat</keyword>
<dbReference type="InterPro" id="IPR029487">
    <property type="entry name" value="NEL_dom"/>
</dbReference>
<name>A0A1H0MWK6_9PSED</name>
<organism evidence="8 10">
    <name type="scientific">Pseudomonas extremorientalis</name>
    <dbReference type="NCBI Taxonomy" id="169669"/>
    <lineage>
        <taxon>Bacteria</taxon>
        <taxon>Pseudomonadati</taxon>
        <taxon>Pseudomonadota</taxon>
        <taxon>Gammaproteobacteria</taxon>
        <taxon>Pseudomonadales</taxon>
        <taxon>Pseudomonadaceae</taxon>
        <taxon>Pseudomonas</taxon>
    </lineage>
</organism>
<reference evidence="8 10" key="1">
    <citation type="submission" date="2016-08" db="EMBL/GenBank/DDBJ databases">
        <title>Draft genome sequence of the type strain of Pseudomonas extremorientalis LMG 19695T isolated from drinking water reservoir.</title>
        <authorList>
            <person name="Tambong J.T."/>
        </authorList>
    </citation>
    <scope>NUCLEOTIDE SEQUENCE [LARGE SCALE GENOMIC DNA]</scope>
    <source>
        <strain evidence="8 10">LMG 19695</strain>
    </source>
</reference>
<dbReference type="InterPro" id="IPR046673">
    <property type="entry name" value="ToxA_N"/>
</dbReference>
<dbReference type="PROSITE" id="PS51450">
    <property type="entry name" value="LRR"/>
    <property type="match status" value="1"/>
</dbReference>
<dbReference type="PROSITE" id="PS52053">
    <property type="entry name" value="NEL"/>
    <property type="match status" value="1"/>
</dbReference>
<dbReference type="InterPro" id="IPR001611">
    <property type="entry name" value="Leu-rich_rpt"/>
</dbReference>
<gene>
    <name evidence="8" type="ORF">BFN10_17605</name>
    <name evidence="9" type="ORF">SAMN04490184_1603</name>
</gene>
<dbReference type="SMART" id="SM00369">
    <property type="entry name" value="LRR_TYP"/>
    <property type="match status" value="4"/>
</dbReference>
<dbReference type="InterPro" id="IPR032675">
    <property type="entry name" value="LRR_dom_sf"/>
</dbReference>
<keyword evidence="6" id="KW-1035">Host cytoplasm</keyword>
<evidence type="ECO:0000313" key="8">
    <source>
        <dbReference type="EMBL" id="OIN07171.1"/>
    </source>
</evidence>
<keyword evidence="5" id="KW-0843">Virulence</keyword>
<evidence type="ECO:0000256" key="4">
    <source>
        <dbReference type="ARBA" id="ARBA00022737"/>
    </source>
</evidence>
<keyword evidence="6" id="KW-0808">Transferase</keyword>
<dbReference type="PANTHER" id="PTHR48051">
    <property type="match status" value="1"/>
</dbReference>
<dbReference type="GO" id="GO:0016567">
    <property type="term" value="P:protein ubiquitination"/>
    <property type="evidence" value="ECO:0007669"/>
    <property type="project" value="InterPro"/>
</dbReference>
<keyword evidence="6" id="KW-0964">Secreted</keyword>
<keyword evidence="6" id="KW-0833">Ubl conjugation pathway</keyword>
<evidence type="ECO:0000313" key="11">
    <source>
        <dbReference type="Proteomes" id="UP000182654"/>
    </source>
</evidence>
<keyword evidence="6" id="KW-0832">Ubl conjugation</keyword>
<evidence type="ECO:0000259" key="7">
    <source>
        <dbReference type="PROSITE" id="PS52053"/>
    </source>
</evidence>
<evidence type="ECO:0000313" key="9">
    <source>
        <dbReference type="EMBL" id="SDO84752.1"/>
    </source>
</evidence>
<dbReference type="PANTHER" id="PTHR48051:SF46">
    <property type="entry name" value="LEUCINE RICH REPEAT-CONTAINING DOMAIN PROTEIN"/>
    <property type="match status" value="1"/>
</dbReference>
<evidence type="ECO:0000256" key="5">
    <source>
        <dbReference type="ARBA" id="ARBA00023026"/>
    </source>
</evidence>
<dbReference type="Proteomes" id="UP000182654">
    <property type="component" value="Chromosome I"/>
</dbReference>